<dbReference type="Gene3D" id="2.60.40.1120">
    <property type="entry name" value="Carboxypeptidase-like, regulatory domain"/>
    <property type="match status" value="1"/>
</dbReference>
<keyword evidence="4" id="KW-0410">Iron transport</keyword>
<keyword evidence="2 11" id="KW-0813">Transport</keyword>
<keyword evidence="9 11" id="KW-0472">Membrane</keyword>
<evidence type="ECO:0000259" key="14">
    <source>
        <dbReference type="Pfam" id="PF00593"/>
    </source>
</evidence>
<feature type="signal peptide" evidence="13">
    <location>
        <begin position="1"/>
        <end position="20"/>
    </location>
</feature>
<organism evidence="16 17">
    <name type="scientific">Pedobacter ginsengisoli</name>
    <dbReference type="NCBI Taxonomy" id="363852"/>
    <lineage>
        <taxon>Bacteria</taxon>
        <taxon>Pseudomonadati</taxon>
        <taxon>Bacteroidota</taxon>
        <taxon>Sphingobacteriia</taxon>
        <taxon>Sphingobacteriales</taxon>
        <taxon>Sphingobacteriaceae</taxon>
        <taxon>Pedobacter</taxon>
    </lineage>
</organism>
<dbReference type="AlphaFoldDB" id="A0A2D1U9X8"/>
<dbReference type="InterPro" id="IPR000531">
    <property type="entry name" value="Beta-barrel_TonB"/>
</dbReference>
<evidence type="ECO:0000313" key="17">
    <source>
        <dbReference type="Proteomes" id="UP000223749"/>
    </source>
</evidence>
<feature type="chain" id="PRO_5013763347" evidence="13">
    <location>
        <begin position="21"/>
        <end position="1072"/>
    </location>
</feature>
<dbReference type="KEGG" id="pgs:CPT03_18980"/>
<reference evidence="16 17" key="1">
    <citation type="submission" date="2017-10" db="EMBL/GenBank/DDBJ databases">
        <title>Whole genome of Pedobacter ginsengisoli T01R-27 isolated from tomato rhizosphere.</title>
        <authorList>
            <person name="Weon H.-Y."/>
            <person name="Lee S.A."/>
            <person name="Sang M.K."/>
            <person name="Song J."/>
        </authorList>
    </citation>
    <scope>NUCLEOTIDE SEQUENCE [LARGE SCALE GENOMIC DNA]</scope>
    <source>
        <strain evidence="16 17">T01R-27</strain>
    </source>
</reference>
<evidence type="ECO:0000256" key="11">
    <source>
        <dbReference type="PROSITE-ProRule" id="PRU01360"/>
    </source>
</evidence>
<dbReference type="InterPro" id="IPR037066">
    <property type="entry name" value="Plug_dom_sf"/>
</dbReference>
<dbReference type="InterPro" id="IPR008969">
    <property type="entry name" value="CarboxyPept-like_regulatory"/>
</dbReference>
<evidence type="ECO:0000256" key="8">
    <source>
        <dbReference type="ARBA" id="ARBA00023077"/>
    </source>
</evidence>
<dbReference type="Gene3D" id="2.40.170.20">
    <property type="entry name" value="TonB-dependent receptor, beta-barrel domain"/>
    <property type="match status" value="1"/>
</dbReference>
<evidence type="ECO:0000256" key="7">
    <source>
        <dbReference type="ARBA" id="ARBA00023065"/>
    </source>
</evidence>
<keyword evidence="5 11" id="KW-0812">Transmembrane</keyword>
<dbReference type="NCBIfam" id="TIGR04056">
    <property type="entry name" value="OMP_RagA_SusC"/>
    <property type="match status" value="1"/>
</dbReference>
<accession>A0A2D1U9X8</accession>
<evidence type="ECO:0000256" key="4">
    <source>
        <dbReference type="ARBA" id="ARBA00022496"/>
    </source>
</evidence>
<dbReference type="GO" id="GO:0006826">
    <property type="term" value="P:iron ion transport"/>
    <property type="evidence" value="ECO:0007669"/>
    <property type="project" value="UniProtKB-KW"/>
</dbReference>
<dbReference type="InterPro" id="IPR023996">
    <property type="entry name" value="TonB-dep_OMP_SusC/RagA"/>
</dbReference>
<evidence type="ECO:0000256" key="12">
    <source>
        <dbReference type="RuleBase" id="RU003357"/>
    </source>
</evidence>
<dbReference type="SUPFAM" id="SSF56935">
    <property type="entry name" value="Porins"/>
    <property type="match status" value="1"/>
</dbReference>
<dbReference type="InterPro" id="IPR036942">
    <property type="entry name" value="Beta-barrel_TonB_sf"/>
</dbReference>
<dbReference type="Gene3D" id="2.170.130.10">
    <property type="entry name" value="TonB-dependent receptor, plug domain"/>
    <property type="match status" value="1"/>
</dbReference>
<feature type="domain" description="TonB-dependent receptor-like beta-barrel" evidence="14">
    <location>
        <begin position="435"/>
        <end position="1011"/>
    </location>
</feature>
<dbReference type="RefSeq" id="WP_099440298.1">
    <property type="nucleotide sequence ID" value="NZ_CP024091.1"/>
</dbReference>
<protein>
    <submittedName>
        <fullName evidence="16">SusC/RagA family TonB-linked outer membrane protein</fullName>
    </submittedName>
</protein>
<comment type="similarity">
    <text evidence="11 12">Belongs to the TonB-dependent receptor family.</text>
</comment>
<dbReference type="SUPFAM" id="SSF49464">
    <property type="entry name" value="Carboxypeptidase regulatory domain-like"/>
    <property type="match status" value="1"/>
</dbReference>
<evidence type="ECO:0000256" key="2">
    <source>
        <dbReference type="ARBA" id="ARBA00022448"/>
    </source>
</evidence>
<comment type="subcellular location">
    <subcellularLocation>
        <location evidence="1 11">Cell outer membrane</location>
        <topology evidence="1 11">Multi-pass membrane protein</topology>
    </subcellularLocation>
</comment>
<evidence type="ECO:0000256" key="6">
    <source>
        <dbReference type="ARBA" id="ARBA00023004"/>
    </source>
</evidence>
<keyword evidence="13" id="KW-0732">Signal</keyword>
<keyword evidence="3 11" id="KW-1134">Transmembrane beta strand</keyword>
<dbReference type="GO" id="GO:0009279">
    <property type="term" value="C:cell outer membrane"/>
    <property type="evidence" value="ECO:0007669"/>
    <property type="project" value="UniProtKB-SubCell"/>
</dbReference>
<evidence type="ECO:0000259" key="15">
    <source>
        <dbReference type="Pfam" id="PF07715"/>
    </source>
</evidence>
<dbReference type="PANTHER" id="PTHR32552">
    <property type="entry name" value="FERRICHROME IRON RECEPTOR-RELATED"/>
    <property type="match status" value="1"/>
</dbReference>
<dbReference type="Pfam" id="PF07715">
    <property type="entry name" value="Plug"/>
    <property type="match status" value="1"/>
</dbReference>
<keyword evidence="6" id="KW-0408">Iron</keyword>
<dbReference type="OrthoDB" id="9768177at2"/>
<proteinExistence type="inferred from homology"/>
<sequence>MKKLLQSLFIFLFIAGSAMGQDRTITGTVTGKDDGQPLPGVTVVIKGTRVGTQTGSNGKYSLSVPSGPATLEFSYLGYASQSITVTTTNVINVSLASDLRDLAEVVVTANSIKRDRRSLGYAAPTISSDVLVQGGSPSPLTALVGRVAGMNISSSSNTPGSSTRIVFRGGSSIAGNNQALIVIDGVPVDNSSVTGGADSRSSVDFGNRANDIDPDDIESITPLLGPAAAALYGSRASNGAVQITTKSGKKGKTQVTFNTSNIFSSVLKLPDFQNEYGQGYYTELDDNGNPTEYFNDTQENWSWGAPFTGEMQEWGQSIDGVRQSKPYSAATNNVKNFFKTGFATDNNLNFSGGTDKSTFYLALNTLNSNGIFPGKQDVYNKYGVRFNGKTDFSDKFSAGVSFNYNKIDARQIAGGQNDNSVFDNVLQTPRDIHVDQLGDLTNKYNGFGYTDANGVVHNDKYGYYGSYTLNPYYIIENFVNDDVINRVTGNVNLEYKPVSWLNIQERIGTDTYAERRRQLTPKFSFSPIDKNTNQGNHISNGGYQIDQFNVTELVHDLMVTATHSFNEDFKGSLMVGNNIRQRNTSTNRTATNASAGLVVPDWYNLQNSNGPLNVITDNISKRRLVGLYADLNLSYKNMLFLEGTARNDWSSTLPVKNNSFFYPSVSGSFVFSELIAPNKILSYGKLRASVAKVGNDTDPYQLLNTFARGTINGNFGSTIFPFGNVAALQAGTTLGNANLKPEITTAYEVGTELSFLDNRLGVDFTYYQNKSKNQILAIPIPNSSGYGFSVINAGEVQNKGIELSLKGTPIRTQDVNVELFGTFYKNTNKVVDLAPGVDQIVLGGVGGMSIVAAKGRPYGEFYAVTNQTDAQGRTIVDAESGLPLATTSAQYLGSYNPKYQASFGTSITIKQHLNVNVLFDVKHGNKLYSRTKDILAFVGVSAETGGQRSGLPFPNSVYLDDNGNSVVNTNVFYNKQDYYPDLNPGMNVIDGSFVKMRSAGISYSFNKAQLKTLPFSTLSVGLFGNNLFVWTAKENKYVDPEVNSGGATNEQGFDFTAQPSVRNYGFNVKVTF</sequence>
<dbReference type="Pfam" id="PF13715">
    <property type="entry name" value="CarbopepD_reg_2"/>
    <property type="match status" value="1"/>
</dbReference>
<evidence type="ECO:0000256" key="13">
    <source>
        <dbReference type="SAM" id="SignalP"/>
    </source>
</evidence>
<evidence type="ECO:0000256" key="3">
    <source>
        <dbReference type="ARBA" id="ARBA00022452"/>
    </source>
</evidence>
<keyword evidence="8 12" id="KW-0798">TonB box</keyword>
<keyword evidence="10 11" id="KW-0998">Cell outer membrane</keyword>
<dbReference type="InterPro" id="IPR012910">
    <property type="entry name" value="Plug_dom"/>
</dbReference>
<evidence type="ECO:0000256" key="10">
    <source>
        <dbReference type="ARBA" id="ARBA00023237"/>
    </source>
</evidence>
<dbReference type="Pfam" id="PF00593">
    <property type="entry name" value="TonB_dep_Rec_b-barrel"/>
    <property type="match status" value="1"/>
</dbReference>
<keyword evidence="7" id="KW-0406">Ion transport</keyword>
<dbReference type="EMBL" id="CP024091">
    <property type="protein sequence ID" value="ATP58396.1"/>
    <property type="molecule type" value="Genomic_DNA"/>
</dbReference>
<dbReference type="PANTHER" id="PTHR32552:SF81">
    <property type="entry name" value="TONB-DEPENDENT OUTER MEMBRANE RECEPTOR"/>
    <property type="match status" value="1"/>
</dbReference>
<keyword evidence="17" id="KW-1185">Reference proteome</keyword>
<name>A0A2D1U9X8_9SPHI</name>
<evidence type="ECO:0000313" key="16">
    <source>
        <dbReference type="EMBL" id="ATP58396.1"/>
    </source>
</evidence>
<dbReference type="Proteomes" id="UP000223749">
    <property type="component" value="Chromosome"/>
</dbReference>
<evidence type="ECO:0000256" key="1">
    <source>
        <dbReference type="ARBA" id="ARBA00004571"/>
    </source>
</evidence>
<dbReference type="PROSITE" id="PS52016">
    <property type="entry name" value="TONB_DEPENDENT_REC_3"/>
    <property type="match status" value="1"/>
</dbReference>
<dbReference type="InterPro" id="IPR039426">
    <property type="entry name" value="TonB-dep_rcpt-like"/>
</dbReference>
<gene>
    <name evidence="16" type="ORF">CPT03_18980</name>
</gene>
<evidence type="ECO:0000256" key="9">
    <source>
        <dbReference type="ARBA" id="ARBA00023136"/>
    </source>
</evidence>
<feature type="domain" description="TonB-dependent receptor plug" evidence="15">
    <location>
        <begin position="121"/>
        <end position="240"/>
    </location>
</feature>
<evidence type="ECO:0000256" key="5">
    <source>
        <dbReference type="ARBA" id="ARBA00022692"/>
    </source>
</evidence>